<dbReference type="AlphaFoldDB" id="A0A0C2XBP4"/>
<protein>
    <submittedName>
        <fullName evidence="1">Uncharacterized protein</fullName>
    </submittedName>
</protein>
<keyword evidence="2" id="KW-1185">Reference proteome</keyword>
<dbReference type="HOGENOM" id="CLU_1090117_0_0_1"/>
<evidence type="ECO:0000313" key="2">
    <source>
        <dbReference type="Proteomes" id="UP000053424"/>
    </source>
</evidence>
<accession>A0A0C2XBP4</accession>
<organism evidence="1 2">
    <name type="scientific">Hebeloma cylindrosporum</name>
    <dbReference type="NCBI Taxonomy" id="76867"/>
    <lineage>
        <taxon>Eukaryota</taxon>
        <taxon>Fungi</taxon>
        <taxon>Dikarya</taxon>
        <taxon>Basidiomycota</taxon>
        <taxon>Agaricomycotina</taxon>
        <taxon>Agaricomycetes</taxon>
        <taxon>Agaricomycetidae</taxon>
        <taxon>Agaricales</taxon>
        <taxon>Agaricineae</taxon>
        <taxon>Hymenogastraceae</taxon>
        <taxon>Hebeloma</taxon>
    </lineage>
</organism>
<evidence type="ECO:0000313" key="1">
    <source>
        <dbReference type="EMBL" id="KIM35373.1"/>
    </source>
</evidence>
<proteinExistence type="predicted"/>
<gene>
    <name evidence="1" type="ORF">M413DRAFT_449813</name>
</gene>
<sequence>MSHSQHYAESDEGGYAIHLPLERLIAAPNPIHAQTTQGQNIFISLGSAGGEPRQIVVPLLDTYQETLAMGIRAFPDLEQDDAGQYVLKYLRNINGKVTWVDIAPQFWSRVIKEGDELRIFPVINEPDSTPREDTPQPLITFRYDWYQGEGSLKKLYRRFATTLLPNTYEDAQNFVLENLGPIIQYSFLQPLTLGDISLRLLTKTHSGEWVITRFDEAQWRDVMMQRWLNNVPGEVIVISSKGGKPPCMKDDATFT</sequence>
<dbReference type="EMBL" id="KN831822">
    <property type="protein sequence ID" value="KIM35373.1"/>
    <property type="molecule type" value="Genomic_DNA"/>
</dbReference>
<name>A0A0C2XBP4_HEBCY</name>
<reference evidence="2" key="2">
    <citation type="submission" date="2015-01" db="EMBL/GenBank/DDBJ databases">
        <title>Evolutionary Origins and Diversification of the Mycorrhizal Mutualists.</title>
        <authorList>
            <consortium name="DOE Joint Genome Institute"/>
            <consortium name="Mycorrhizal Genomics Consortium"/>
            <person name="Kohler A."/>
            <person name="Kuo A."/>
            <person name="Nagy L.G."/>
            <person name="Floudas D."/>
            <person name="Copeland A."/>
            <person name="Barry K.W."/>
            <person name="Cichocki N."/>
            <person name="Veneault-Fourrey C."/>
            <person name="LaButti K."/>
            <person name="Lindquist E.A."/>
            <person name="Lipzen A."/>
            <person name="Lundell T."/>
            <person name="Morin E."/>
            <person name="Murat C."/>
            <person name="Riley R."/>
            <person name="Ohm R."/>
            <person name="Sun H."/>
            <person name="Tunlid A."/>
            <person name="Henrissat B."/>
            <person name="Grigoriev I.V."/>
            <person name="Hibbett D.S."/>
            <person name="Martin F."/>
        </authorList>
    </citation>
    <scope>NUCLEOTIDE SEQUENCE [LARGE SCALE GENOMIC DNA]</scope>
    <source>
        <strain evidence="2">h7</strain>
    </source>
</reference>
<dbReference type="OrthoDB" id="3129512at2759"/>
<dbReference type="Proteomes" id="UP000053424">
    <property type="component" value="Unassembled WGS sequence"/>
</dbReference>
<reference evidence="1 2" key="1">
    <citation type="submission" date="2014-04" db="EMBL/GenBank/DDBJ databases">
        <authorList>
            <consortium name="DOE Joint Genome Institute"/>
            <person name="Kuo A."/>
            <person name="Gay G."/>
            <person name="Dore J."/>
            <person name="Kohler A."/>
            <person name="Nagy L.G."/>
            <person name="Floudas D."/>
            <person name="Copeland A."/>
            <person name="Barry K.W."/>
            <person name="Cichocki N."/>
            <person name="Veneault-Fourrey C."/>
            <person name="LaButti K."/>
            <person name="Lindquist E.A."/>
            <person name="Lipzen A."/>
            <person name="Lundell T."/>
            <person name="Morin E."/>
            <person name="Murat C."/>
            <person name="Sun H."/>
            <person name="Tunlid A."/>
            <person name="Henrissat B."/>
            <person name="Grigoriev I.V."/>
            <person name="Hibbett D.S."/>
            <person name="Martin F."/>
            <person name="Nordberg H.P."/>
            <person name="Cantor M.N."/>
            <person name="Hua S.X."/>
        </authorList>
    </citation>
    <scope>NUCLEOTIDE SEQUENCE [LARGE SCALE GENOMIC DNA]</scope>
    <source>
        <strain evidence="2">h7</strain>
    </source>
</reference>